<sequence>MSNEKIFNTQVVSLSDLRDYTFVIPTYQRPYVWQDEQIKKLLDDFYLSLINNESVYYVSTILTKEESNVAELIDGQQRFTSLWLIAFSFQSLGIKTQLTDFIMKGDQLKLNFEIRDEVKDYLEFLIDRKVDSRHKNQEHIDSQPYLKNIARRLVFIKSYLEQKLKQENKQKLIEFGDFIYNKVFLVKNKTPLSTDLNKLFSTINSAGVQLEQTDIIKANLLKRLDDKVLYSKIWESCENMNDFFERNVRRSFPTSNWEELVNFENYMSFNKDIFKYEIDTVDSQSVSIFTIEDLQEVEIYNIEQSNNVDEKKRTSEEVYCRSIINFGQLLLHTYRIYLFRNNKEDFTQTFHISNIIEIFKELEQSPTEEIKSFFLLLWDVRYMFDKYIIKWLSDSNTKQETLEIVNINLNSEGYYTRTKYEKSNALMLQSVLYFTGDYLRQYWLTSYLYYLLEKHDNLPGNSEVHSKSLESMDNILSLNDDLTDKELTRKLMSDTEINLNVNLEVELKKAKGTGFKHYWFQKLEYVLWKNWDKNNDHKFYNFRISSKNSVEHIYPQNPENRLEHPIISDIILHGFGNLTLLSVAQNSEYSNKSVSVKKSIFKEKSEQYDSLKSFHIFSYDEWNEASIKDHEEKMIRLLSDHYQNK</sequence>
<comment type="caution">
    <text evidence="3">The sequence shown here is derived from an EMBL/GenBank/DDBJ whole genome shotgun (WGS) entry which is preliminary data.</text>
</comment>
<accession>A0A7X8XU15</accession>
<dbReference type="Pfam" id="PF07510">
    <property type="entry name" value="GmrSD_C"/>
    <property type="match status" value="1"/>
</dbReference>
<keyword evidence="4" id="KW-1185">Reference proteome</keyword>
<evidence type="ECO:0000259" key="1">
    <source>
        <dbReference type="Pfam" id="PF03235"/>
    </source>
</evidence>
<dbReference type="InterPro" id="IPR011089">
    <property type="entry name" value="GmrSD_C"/>
</dbReference>
<dbReference type="Pfam" id="PF03235">
    <property type="entry name" value="GmrSD_N"/>
    <property type="match status" value="1"/>
</dbReference>
<dbReference type="PANTHER" id="PTHR35149">
    <property type="entry name" value="SLL5132 PROTEIN"/>
    <property type="match status" value="1"/>
</dbReference>
<protein>
    <submittedName>
        <fullName evidence="3">DUF262 domain-containing protein</fullName>
    </submittedName>
</protein>
<name>A0A7X8XU15_9BACT</name>
<organism evidence="3 4">
    <name type="scientific">Flammeovirga agarivorans</name>
    <dbReference type="NCBI Taxonomy" id="2726742"/>
    <lineage>
        <taxon>Bacteria</taxon>
        <taxon>Pseudomonadati</taxon>
        <taxon>Bacteroidota</taxon>
        <taxon>Cytophagia</taxon>
        <taxon>Cytophagales</taxon>
        <taxon>Flammeovirgaceae</taxon>
        <taxon>Flammeovirga</taxon>
    </lineage>
</organism>
<feature type="domain" description="GmrSD restriction endonucleases C-terminal" evidence="2">
    <location>
        <begin position="509"/>
        <end position="636"/>
    </location>
</feature>
<dbReference type="InterPro" id="IPR004919">
    <property type="entry name" value="GmrSD_N"/>
</dbReference>
<dbReference type="AlphaFoldDB" id="A0A7X8XU15"/>
<evidence type="ECO:0000313" key="4">
    <source>
        <dbReference type="Proteomes" id="UP000585050"/>
    </source>
</evidence>
<proteinExistence type="predicted"/>
<gene>
    <name evidence="3" type="ORF">HGP29_01270</name>
</gene>
<feature type="domain" description="GmrSD restriction endonucleases N-terminal" evidence="1">
    <location>
        <begin position="19"/>
        <end position="220"/>
    </location>
</feature>
<dbReference type="EMBL" id="JABAIL010000001">
    <property type="protein sequence ID" value="NLR89809.1"/>
    <property type="molecule type" value="Genomic_DNA"/>
</dbReference>
<evidence type="ECO:0000313" key="3">
    <source>
        <dbReference type="EMBL" id="NLR89809.1"/>
    </source>
</evidence>
<reference evidence="3 4" key="1">
    <citation type="submission" date="2020-04" db="EMBL/GenBank/DDBJ databases">
        <title>Flammeovirga sp. SR4, a novel species isolated from seawater.</title>
        <authorList>
            <person name="Wang X."/>
        </authorList>
    </citation>
    <scope>NUCLEOTIDE SEQUENCE [LARGE SCALE GENOMIC DNA]</scope>
    <source>
        <strain evidence="3 4">SR4</strain>
    </source>
</reference>
<evidence type="ECO:0000259" key="2">
    <source>
        <dbReference type="Pfam" id="PF07510"/>
    </source>
</evidence>
<dbReference type="RefSeq" id="WP_168880494.1">
    <property type="nucleotide sequence ID" value="NZ_JABAIL010000001.1"/>
</dbReference>
<dbReference type="PANTHER" id="PTHR35149:SF2">
    <property type="entry name" value="DUF262 DOMAIN-CONTAINING PROTEIN"/>
    <property type="match status" value="1"/>
</dbReference>
<dbReference type="Proteomes" id="UP000585050">
    <property type="component" value="Unassembled WGS sequence"/>
</dbReference>